<keyword evidence="7" id="KW-0811">Translocation</keyword>
<proteinExistence type="predicted"/>
<comment type="cofactor">
    <cofactor evidence="1">
        <name>Cu(2+)</name>
        <dbReference type="ChEBI" id="CHEBI:29036"/>
    </cofactor>
</comment>
<comment type="subcellular location">
    <subcellularLocation>
        <location evidence="2">Mitochondrion inner membrane</location>
        <topology evidence="2">Single-pass type II membrane protein</topology>
        <orientation evidence="2">Intermembrane side</orientation>
    </subcellularLocation>
</comment>
<keyword evidence="10" id="KW-0676">Redox-active center</keyword>
<keyword evidence="16" id="KW-1185">Reference proteome</keyword>
<dbReference type="EMBL" id="CP076661">
    <property type="protein sequence ID" value="QWU86680.1"/>
    <property type="molecule type" value="Genomic_DNA"/>
</dbReference>
<feature type="region of interest" description="Disordered" evidence="12">
    <location>
        <begin position="255"/>
        <end position="343"/>
    </location>
</feature>
<evidence type="ECO:0000256" key="4">
    <source>
        <dbReference type="ARBA" id="ARBA00022448"/>
    </source>
</evidence>
<evidence type="ECO:0000259" key="14">
    <source>
        <dbReference type="Pfam" id="PF06747"/>
    </source>
</evidence>
<reference evidence="15 16" key="1">
    <citation type="submission" date="2021-06" db="EMBL/GenBank/DDBJ databases">
        <title>Candida outbreak in Lebanon.</title>
        <authorList>
            <person name="Finianos M."/>
        </authorList>
    </citation>
    <scope>NUCLEOTIDE SEQUENCE [LARGE SCALE GENOMIC DNA]</scope>
    <source>
        <strain evidence="15">CA3LBN</strain>
    </source>
</reference>
<keyword evidence="9" id="KW-1015">Disulfide bond</keyword>
<keyword evidence="13" id="KW-1133">Transmembrane helix</keyword>
<evidence type="ECO:0000256" key="6">
    <source>
        <dbReference type="ARBA" id="ARBA00023002"/>
    </source>
</evidence>
<evidence type="ECO:0000256" key="5">
    <source>
        <dbReference type="ARBA" id="ARBA00022927"/>
    </source>
</evidence>
<evidence type="ECO:0000256" key="13">
    <source>
        <dbReference type="SAM" id="Phobius"/>
    </source>
</evidence>
<evidence type="ECO:0000256" key="1">
    <source>
        <dbReference type="ARBA" id="ARBA00001973"/>
    </source>
</evidence>
<gene>
    <name evidence="15" type="ORF">CA3LBN_000898</name>
</gene>
<evidence type="ECO:0000256" key="12">
    <source>
        <dbReference type="SAM" id="MobiDB-lite"/>
    </source>
</evidence>
<organism evidence="15 16">
    <name type="scientific">Candidozyma haemuli</name>
    <dbReference type="NCBI Taxonomy" id="45357"/>
    <lineage>
        <taxon>Eukaryota</taxon>
        <taxon>Fungi</taxon>
        <taxon>Dikarya</taxon>
        <taxon>Ascomycota</taxon>
        <taxon>Saccharomycotina</taxon>
        <taxon>Pichiomycetes</taxon>
        <taxon>Metschnikowiaceae</taxon>
        <taxon>Candidozyma</taxon>
    </lineage>
</organism>
<protein>
    <recommendedName>
        <fullName evidence="3">Mitochondrial intermembrane space import and assembly protein 40</fullName>
    </recommendedName>
    <alternativeName>
        <fullName evidence="11">Mitochondrial import inner membrane translocase TIM40</fullName>
    </alternativeName>
</protein>
<keyword evidence="4" id="KW-0813">Transport</keyword>
<evidence type="ECO:0000313" key="16">
    <source>
        <dbReference type="Proteomes" id="UP000825434"/>
    </source>
</evidence>
<feature type="domain" description="CHCH" evidence="14">
    <location>
        <begin position="207"/>
        <end position="243"/>
    </location>
</feature>
<dbReference type="InterPro" id="IPR010625">
    <property type="entry name" value="CHCH"/>
</dbReference>
<feature type="compositionally biased region" description="Low complexity" evidence="12">
    <location>
        <begin position="266"/>
        <end position="285"/>
    </location>
</feature>
<feature type="transmembrane region" description="Helical" evidence="13">
    <location>
        <begin position="46"/>
        <end position="65"/>
    </location>
</feature>
<dbReference type="Gene3D" id="1.10.287.2900">
    <property type="match status" value="1"/>
</dbReference>
<dbReference type="PANTHER" id="PTHR21622:SF0">
    <property type="entry name" value="COILED-COIL-HELIX-COILED-COIL-HELIX DOMAIN CONTAINING 4"/>
    <property type="match status" value="1"/>
</dbReference>
<feature type="region of interest" description="Disordered" evidence="12">
    <location>
        <begin position="145"/>
        <end position="187"/>
    </location>
</feature>
<dbReference type="PANTHER" id="PTHR21622">
    <property type="entry name" value="COILED-COIL-HELIX-COILED-COIL-HELIX DOMAIN CONTAINING 4"/>
    <property type="match status" value="1"/>
</dbReference>
<dbReference type="Pfam" id="PF06747">
    <property type="entry name" value="CHCH"/>
    <property type="match status" value="1"/>
</dbReference>
<dbReference type="InterPro" id="IPR039289">
    <property type="entry name" value="CHCHD4"/>
</dbReference>
<evidence type="ECO:0000256" key="7">
    <source>
        <dbReference type="ARBA" id="ARBA00023010"/>
    </source>
</evidence>
<feature type="compositionally biased region" description="Basic and acidic residues" evidence="12">
    <location>
        <begin position="330"/>
        <end position="343"/>
    </location>
</feature>
<keyword evidence="13" id="KW-0812">Transmembrane</keyword>
<evidence type="ECO:0000256" key="3">
    <source>
        <dbReference type="ARBA" id="ARBA00013714"/>
    </source>
</evidence>
<accession>A0ABX8I2G4</accession>
<dbReference type="PROSITE" id="PS51808">
    <property type="entry name" value="CHCH"/>
    <property type="match status" value="1"/>
</dbReference>
<keyword evidence="6" id="KW-0560">Oxidoreductase</keyword>
<evidence type="ECO:0000256" key="8">
    <source>
        <dbReference type="ARBA" id="ARBA00023128"/>
    </source>
</evidence>
<keyword evidence="5" id="KW-0653">Protein transport</keyword>
<evidence type="ECO:0000313" key="15">
    <source>
        <dbReference type="EMBL" id="QWU86680.1"/>
    </source>
</evidence>
<evidence type="ECO:0000256" key="10">
    <source>
        <dbReference type="ARBA" id="ARBA00023284"/>
    </source>
</evidence>
<dbReference type="Proteomes" id="UP000825434">
    <property type="component" value="Chromosome 1"/>
</dbReference>
<evidence type="ECO:0000256" key="11">
    <source>
        <dbReference type="ARBA" id="ARBA00033150"/>
    </source>
</evidence>
<feature type="compositionally biased region" description="Basic and acidic residues" evidence="12">
    <location>
        <begin position="145"/>
        <end position="172"/>
    </location>
</feature>
<sequence length="343" mass="37203">MLSRRIPRVVPLGVRFYAKPPKNKVSKFIDDIGREETKASQNTLKVVRWMGGLTIITVCCSLFWASSMSAPVREKEVDLGDLSKDVRAILSRRYASSGRAAPISRVGFAPKAALSVSLLAVAIMYPINQASNDVKEQVKEQTKELVEDASKQTETVKEDIKAAVTPDEKKPEDDSEKPEEAQAAFNPETGEINWDCPCLGGMAHGPCGEEFKEAFACFVYSETEPKGIDCIKKFEAMRTCFKQHPEHYKEELYEDDEVPSVETDASSEGTAAVTATVTDATSSNSEAKEVAPVTESIPSEGPSHAHSELPSTAPAEGANASDVSSLKVTAKKDANSGEEQPKL</sequence>
<evidence type="ECO:0000256" key="2">
    <source>
        <dbReference type="ARBA" id="ARBA00004164"/>
    </source>
</evidence>
<evidence type="ECO:0000256" key="9">
    <source>
        <dbReference type="ARBA" id="ARBA00023157"/>
    </source>
</evidence>
<name>A0ABX8I2G4_9ASCO</name>
<keyword evidence="13" id="KW-0472">Membrane</keyword>
<keyword evidence="8" id="KW-0496">Mitochondrion</keyword>